<dbReference type="PANTHER" id="PTHR48207">
    <property type="entry name" value="SUCCINATE--HYDROXYMETHYLGLUTARATE COA-TRANSFERASE"/>
    <property type="match status" value="1"/>
</dbReference>
<dbReference type="Pfam" id="PF02515">
    <property type="entry name" value="CoA_transf_3"/>
    <property type="match status" value="1"/>
</dbReference>
<sequence>MTQAQGPLSGVRVLDLSRVLAGPWATQTLADLGAEVIKIERPGAGDDTRHWGPPFTATTDGSKGDAAYFMCANRGKKSVALDIATPDGAEAVRRLAATCDVVVENFKTGGLKKYGLDYPSLSAVNARLVYCSITGFGQDGPDAHRAGYDYMIQAMGGLMSITGQPDGAPGAEPMKVGVAVVDLFTGLYASNAILAALMHARATGEGQSIDIALFDVQAAMLANQATNYFVSGTAPTRMGNAHPNLAPYQPFPCSDGMVVIAVGNDGQFRALAKALGVAPMGADPRFATNALRVQHRAELSPTLSALTAGFTMKALMAALEAAGVPCGPVNTIDQVFEEPQALHRGLTVEQMRPDLATPVRTVASPIRLSKTPVRYDAPPPRLGQDTDAVLAGLKAD</sequence>
<dbReference type="InterPro" id="IPR003673">
    <property type="entry name" value="CoA-Trfase_fam_III"/>
</dbReference>
<dbReference type="AlphaFoldDB" id="A0A7W7N350"/>
<evidence type="ECO:0000313" key="3">
    <source>
        <dbReference type="Proteomes" id="UP000539957"/>
    </source>
</evidence>
<reference evidence="2 3" key="1">
    <citation type="submission" date="2020-08" db="EMBL/GenBank/DDBJ databases">
        <title>Functional genomics of gut bacteria from endangered species of beetles.</title>
        <authorList>
            <person name="Carlos-Shanley C."/>
        </authorList>
    </citation>
    <scope>NUCLEOTIDE SEQUENCE [LARGE SCALE GENOMIC DNA]</scope>
    <source>
        <strain evidence="2 3">S00123</strain>
    </source>
</reference>
<keyword evidence="1 2" id="KW-0808">Transferase</keyword>
<gene>
    <name evidence="2" type="ORF">HNP32_000591</name>
</gene>
<keyword evidence="3" id="KW-1185">Reference proteome</keyword>
<evidence type="ECO:0000256" key="1">
    <source>
        <dbReference type="ARBA" id="ARBA00022679"/>
    </source>
</evidence>
<dbReference type="Gene3D" id="3.30.1540.10">
    <property type="entry name" value="formyl-coa transferase, domain 3"/>
    <property type="match status" value="1"/>
</dbReference>
<accession>A0A7W7N350</accession>
<dbReference type="Proteomes" id="UP000539957">
    <property type="component" value="Unassembled WGS sequence"/>
</dbReference>
<protein>
    <submittedName>
        <fullName evidence="2">Crotonobetainyl-CoA:carnitine CoA-transferase CaiB-like acyl-CoA transferase</fullName>
    </submittedName>
</protein>
<dbReference type="GO" id="GO:0008410">
    <property type="term" value="F:CoA-transferase activity"/>
    <property type="evidence" value="ECO:0007669"/>
    <property type="project" value="TreeGrafter"/>
</dbReference>
<organism evidence="2 3">
    <name type="scientific">Brevundimonas bullata</name>
    <dbReference type="NCBI Taxonomy" id="13160"/>
    <lineage>
        <taxon>Bacteria</taxon>
        <taxon>Pseudomonadati</taxon>
        <taxon>Pseudomonadota</taxon>
        <taxon>Alphaproteobacteria</taxon>
        <taxon>Caulobacterales</taxon>
        <taxon>Caulobacteraceae</taxon>
        <taxon>Brevundimonas</taxon>
    </lineage>
</organism>
<dbReference type="Gene3D" id="3.40.50.10540">
    <property type="entry name" value="Crotonobetainyl-coa:carnitine coa-transferase, domain 1"/>
    <property type="match status" value="1"/>
</dbReference>
<dbReference type="InterPro" id="IPR050483">
    <property type="entry name" value="CoA-transferase_III_domain"/>
</dbReference>
<dbReference type="EMBL" id="JACHKY010000001">
    <property type="protein sequence ID" value="MBB4796877.1"/>
    <property type="molecule type" value="Genomic_DNA"/>
</dbReference>
<dbReference type="InterPro" id="IPR044855">
    <property type="entry name" value="CoA-Trfase_III_dom3_sf"/>
</dbReference>
<comment type="caution">
    <text evidence="2">The sequence shown here is derived from an EMBL/GenBank/DDBJ whole genome shotgun (WGS) entry which is preliminary data.</text>
</comment>
<dbReference type="SUPFAM" id="SSF89796">
    <property type="entry name" value="CoA-transferase family III (CaiB/BaiF)"/>
    <property type="match status" value="1"/>
</dbReference>
<dbReference type="InterPro" id="IPR023606">
    <property type="entry name" value="CoA-Trfase_III_dom_1_sf"/>
</dbReference>
<name>A0A7W7N350_9CAUL</name>
<evidence type="ECO:0000313" key="2">
    <source>
        <dbReference type="EMBL" id="MBB4796877.1"/>
    </source>
</evidence>
<dbReference type="RefSeq" id="WP_184266895.1">
    <property type="nucleotide sequence ID" value="NZ_JACHKY010000001.1"/>
</dbReference>
<proteinExistence type="predicted"/>
<dbReference type="PANTHER" id="PTHR48207:SF3">
    <property type="entry name" value="SUCCINATE--HYDROXYMETHYLGLUTARATE COA-TRANSFERASE"/>
    <property type="match status" value="1"/>
</dbReference>